<keyword evidence="3" id="KW-1185">Reference proteome</keyword>
<dbReference type="KEGG" id="ptm:GSPATT00024870001"/>
<dbReference type="SUPFAM" id="SSF57938">
    <property type="entry name" value="DnaJ/Hsp40 cysteine-rich domain"/>
    <property type="match status" value="1"/>
</dbReference>
<dbReference type="InterPro" id="IPR036410">
    <property type="entry name" value="HSP_DnaJ_Cys-rich_dom_sf"/>
</dbReference>
<gene>
    <name evidence="2" type="ORF">GSPATT00024870001</name>
</gene>
<dbReference type="Gene3D" id="2.10.230.10">
    <property type="entry name" value="Heat shock protein DnaJ, cysteine-rich domain"/>
    <property type="match status" value="1"/>
</dbReference>
<evidence type="ECO:0000313" key="2">
    <source>
        <dbReference type="EMBL" id="CAK92138.1"/>
    </source>
</evidence>
<accession>A0EA21</accession>
<feature type="domain" description="Chaperone DnaJ C-terminal" evidence="1">
    <location>
        <begin position="27"/>
        <end position="76"/>
    </location>
</feature>
<dbReference type="Pfam" id="PF01556">
    <property type="entry name" value="DnaJ_C"/>
    <property type="match status" value="1"/>
</dbReference>
<dbReference type="GO" id="GO:0006457">
    <property type="term" value="P:protein folding"/>
    <property type="evidence" value="ECO:0007669"/>
    <property type="project" value="InterPro"/>
</dbReference>
<name>A0EA21_PARTE</name>
<protein>
    <recommendedName>
        <fullName evidence="1">Chaperone DnaJ C-terminal domain-containing protein</fullName>
    </recommendedName>
</protein>
<dbReference type="GO" id="GO:0051082">
    <property type="term" value="F:unfolded protein binding"/>
    <property type="evidence" value="ECO:0007669"/>
    <property type="project" value="InterPro"/>
</dbReference>
<dbReference type="InterPro" id="IPR002939">
    <property type="entry name" value="DnaJ_C"/>
</dbReference>
<dbReference type="AlphaFoldDB" id="A0EA21"/>
<dbReference type="InParanoid" id="A0EA21"/>
<dbReference type="HOGENOM" id="CLU_2643339_0_0_1"/>
<dbReference type="Gene3D" id="2.60.260.20">
    <property type="entry name" value="Urease metallochaperone UreE, N-terminal domain"/>
    <property type="match status" value="1"/>
</dbReference>
<organism evidence="2 3">
    <name type="scientific">Paramecium tetraurelia</name>
    <dbReference type="NCBI Taxonomy" id="5888"/>
    <lineage>
        <taxon>Eukaryota</taxon>
        <taxon>Sar</taxon>
        <taxon>Alveolata</taxon>
        <taxon>Ciliophora</taxon>
        <taxon>Intramacronucleata</taxon>
        <taxon>Oligohymenophorea</taxon>
        <taxon>Peniculida</taxon>
        <taxon>Parameciidae</taxon>
        <taxon>Paramecium</taxon>
    </lineage>
</organism>
<dbReference type="GeneID" id="5045320"/>
<evidence type="ECO:0000313" key="3">
    <source>
        <dbReference type="Proteomes" id="UP000000600"/>
    </source>
</evidence>
<dbReference type="OrthoDB" id="10256793at2759"/>
<dbReference type="Proteomes" id="UP000000600">
    <property type="component" value="Unassembled WGS sequence"/>
</dbReference>
<dbReference type="RefSeq" id="XP_001459535.1">
    <property type="nucleotide sequence ID" value="XM_001459498.1"/>
</dbReference>
<dbReference type="SUPFAM" id="SSF49493">
    <property type="entry name" value="HSP40/DnaJ peptide-binding domain"/>
    <property type="match status" value="1"/>
</dbReference>
<reference evidence="2 3" key="1">
    <citation type="journal article" date="2006" name="Nature">
        <title>Global trends of whole-genome duplications revealed by the ciliate Paramecium tetraurelia.</title>
        <authorList>
            <consortium name="Genoscope"/>
            <person name="Aury J.-M."/>
            <person name="Jaillon O."/>
            <person name="Duret L."/>
            <person name="Noel B."/>
            <person name="Jubin C."/>
            <person name="Porcel B.M."/>
            <person name="Segurens B."/>
            <person name="Daubin V."/>
            <person name="Anthouard V."/>
            <person name="Aiach N."/>
            <person name="Arnaiz O."/>
            <person name="Billaut A."/>
            <person name="Beisson J."/>
            <person name="Blanc I."/>
            <person name="Bouhouche K."/>
            <person name="Camara F."/>
            <person name="Duharcourt S."/>
            <person name="Guigo R."/>
            <person name="Gogendeau D."/>
            <person name="Katinka M."/>
            <person name="Keller A.-M."/>
            <person name="Kissmehl R."/>
            <person name="Klotz C."/>
            <person name="Koll F."/>
            <person name="Le Moue A."/>
            <person name="Lepere C."/>
            <person name="Malinsky S."/>
            <person name="Nowacki M."/>
            <person name="Nowak J.K."/>
            <person name="Plattner H."/>
            <person name="Poulain J."/>
            <person name="Ruiz F."/>
            <person name="Serrano V."/>
            <person name="Zagulski M."/>
            <person name="Dessen P."/>
            <person name="Betermier M."/>
            <person name="Weissenbach J."/>
            <person name="Scarpelli C."/>
            <person name="Schachter V."/>
            <person name="Sperling L."/>
            <person name="Meyer E."/>
            <person name="Cohen J."/>
            <person name="Wincker P."/>
        </authorList>
    </citation>
    <scope>NUCLEOTIDE SEQUENCE [LARGE SCALE GENOMIC DNA]</scope>
    <source>
        <strain evidence="2 3">Stock d4-2</strain>
    </source>
</reference>
<dbReference type="EMBL" id="CT868666">
    <property type="protein sequence ID" value="CAK92138.1"/>
    <property type="molecule type" value="Genomic_DNA"/>
</dbReference>
<sequence>MEIKCTKSDGWGKVVRDPCKICEGSGIVEKEFDIEIELAKGMKNGTIIRQSSYGHANECSGEPEDLLIEVEVQEDDN</sequence>
<dbReference type="InterPro" id="IPR008971">
    <property type="entry name" value="HSP40/DnaJ_pept-bd"/>
</dbReference>
<evidence type="ECO:0000259" key="1">
    <source>
        <dbReference type="Pfam" id="PF01556"/>
    </source>
</evidence>
<proteinExistence type="predicted"/>